<feature type="domain" description="Surface-adhesin protein E-like" evidence="2">
    <location>
        <begin position="22"/>
        <end position="128"/>
    </location>
</feature>
<evidence type="ECO:0000313" key="3">
    <source>
        <dbReference type="EMBL" id="ABZ08246.1"/>
    </source>
</evidence>
<accession>B3T6N7</accession>
<evidence type="ECO:0000259" key="2">
    <source>
        <dbReference type="Pfam" id="PF16747"/>
    </source>
</evidence>
<organism evidence="3">
    <name type="scientific">uncultured marine microorganism HF4000_APKG2J17</name>
    <dbReference type="NCBI Taxonomy" id="455546"/>
    <lineage>
        <taxon>unclassified sequences</taxon>
        <taxon>environmental samples</taxon>
    </lineage>
</organism>
<proteinExistence type="predicted"/>
<dbReference type="EMBL" id="EU016624">
    <property type="protein sequence ID" value="ABZ08246.1"/>
    <property type="molecule type" value="Genomic_DNA"/>
</dbReference>
<protein>
    <recommendedName>
        <fullName evidence="2">Surface-adhesin protein E-like domain-containing protein</fullName>
    </recommendedName>
</protein>
<dbReference type="AlphaFoldDB" id="B3T6N7"/>
<gene>
    <name evidence="3" type="ORF">ALOHA_HF4000APKG2J17ctg1g53</name>
</gene>
<sequence>MIRTLLTVLFLTVFSTPVFADWTKVGVNEVRNNFTTYYVDFERIKKHDGYVYYWELMDMLKPKSTYLSLKLYKQGDCKLFRYKILSASGHKEPMGGGTPSTSSNEPEKKWRYPPPNSANESVLKSVCKYAK</sequence>
<evidence type="ECO:0000256" key="1">
    <source>
        <dbReference type="SAM" id="MobiDB-lite"/>
    </source>
</evidence>
<name>B3T6N7_9ZZZZ</name>
<dbReference type="Pfam" id="PF16747">
    <property type="entry name" value="Adhesin_E"/>
    <property type="match status" value="1"/>
</dbReference>
<dbReference type="InterPro" id="IPR031939">
    <property type="entry name" value="Adhesin_E-like"/>
</dbReference>
<reference evidence="3" key="1">
    <citation type="journal article" date="2008" name="ISME J.">
        <title>Genomic patterns of recombination, clonal divergence and environment in marine microbial populations.</title>
        <authorList>
            <person name="Konstantinidis K.T."/>
            <person name="Delong E.F."/>
        </authorList>
    </citation>
    <scope>NUCLEOTIDE SEQUENCE</scope>
</reference>
<feature type="region of interest" description="Disordered" evidence="1">
    <location>
        <begin position="88"/>
        <end position="131"/>
    </location>
</feature>